<keyword evidence="6" id="KW-0539">Nucleus</keyword>
<sequence length="1023" mass="115856">MEEVIQILEVLANPNPEHLKAAEARLKEAKAQPGFSVLMLQIVLGDNISPPARALAAIILKQTIDTHWAPHDSAIHEISPQDKAIIRENAVNALLHCHPQVSAQLREAIKTIISSDWPEKWPELIPRVLEVLKTQQNPRMLEGALLCYCTVVKKGEWNGGSSRASLNELVEKTFPFIYDFLCHARTINTVESYNLQKIICRTFYASFQLKLPPYLKSDEVLGPWLAKFMEILMAPLPDNPPDLENPGDWAPWKAKKWCMHIFNRLFIRFGDPMLSKKKEKKAWANNFAKNYATKILEGVLQIIDLKRKGMMIPRALLSALFRFVTTSVLHSATWPIISPYCPTMIVEVLIPLVSFNDDDERTWKEDPAEYIRKEYDILEEYLSVKSAVIDLICTLIRLRAEETLRFLLDMLVNIFNQYKTVPDNLKNPRRIEGALNIFGSISEEFMESKMFTDSLDVLIAEHVLPHMDSPIPFVVARSCLCFGRYSPYIESSELIVEGIKRVLNVLKHPELPTRVQAALALRTLVQTDEAKPLLRNVLPDLFQIMFSLINEIDSDDLVFVLDNIIFEFKDSIGPYAVSICGQLTRELFRLSSAFGDDEDSDTAFMAAAECGRSLVTVLSSVRKTPELYPEIFSVVMPFIKSAIEMAQDELTDYALQALSFISYFIPKPFPPELWTFFHAVLVPVEGFPSTYIEELVPFLDNMITRDPEGFLQGVAPSGARFLDLMGNMLVHILDKEEEEVAGGEALKLLEVMFQNCGGAIDGLVPVSCGLILQRLSQEIEDPNFRVLLYTTMGNILFYNPALVLQNCEAKGVTKNFVGSLLEVVEKEDVVKRVYDRKQVSLGLSSLLRIPVSEMPQTVASMVPQLVMLNIKLLNQINEQICAKIERAEKKKEGGDDTGGEVLGSVLNDPISFIRNDDGDEEVGALVRQIQEYDEGDGTLFAYEDDSDDDYDPEEDSDDEIDNAALSAFDQIDELAYFMEHLCTMQREPQIYQQLIEGLPEELRNRLGRFEEEVARRHKLKNEA</sequence>
<dbReference type="GO" id="GO:0031267">
    <property type="term" value="F:small GTPase binding"/>
    <property type="evidence" value="ECO:0007669"/>
    <property type="project" value="InterPro"/>
</dbReference>
<dbReference type="GO" id="GO:0005829">
    <property type="term" value="C:cytosol"/>
    <property type="evidence" value="ECO:0007669"/>
    <property type="project" value="TreeGrafter"/>
</dbReference>
<protein>
    <recommendedName>
        <fullName evidence="7">Importin N-terminal domain-containing protein</fullName>
    </recommendedName>
</protein>
<evidence type="ECO:0000256" key="4">
    <source>
        <dbReference type="ARBA" id="ARBA00022490"/>
    </source>
</evidence>
<reference evidence="8" key="1">
    <citation type="submission" date="2021-01" db="EMBL/GenBank/DDBJ databases">
        <authorList>
            <person name="Corre E."/>
            <person name="Pelletier E."/>
            <person name="Niang G."/>
            <person name="Scheremetjew M."/>
            <person name="Finn R."/>
            <person name="Kale V."/>
            <person name="Holt S."/>
            <person name="Cochrane G."/>
            <person name="Meng A."/>
            <person name="Brown T."/>
            <person name="Cohen L."/>
        </authorList>
    </citation>
    <scope>NUCLEOTIDE SEQUENCE</scope>
    <source>
        <strain evidence="8">SoJaBio B1-5/56/2</strain>
    </source>
</reference>
<proteinExistence type="predicted"/>
<dbReference type="Pfam" id="PF03810">
    <property type="entry name" value="IBN_N"/>
    <property type="match status" value="1"/>
</dbReference>
<dbReference type="PANTHER" id="PTHR10997:SF18">
    <property type="entry name" value="D-IMPORTIN 7_RANBP7"/>
    <property type="match status" value="1"/>
</dbReference>
<keyword evidence="5" id="KW-0653">Protein transport</keyword>
<dbReference type="PROSITE" id="PS50166">
    <property type="entry name" value="IMPORTIN_B_NT"/>
    <property type="match status" value="1"/>
</dbReference>
<dbReference type="SMART" id="SM00913">
    <property type="entry name" value="IBN_N"/>
    <property type="match status" value="1"/>
</dbReference>
<evidence type="ECO:0000256" key="2">
    <source>
        <dbReference type="ARBA" id="ARBA00004496"/>
    </source>
</evidence>
<dbReference type="AlphaFoldDB" id="A0A7S4P3R6"/>
<dbReference type="InterPro" id="IPR001494">
    <property type="entry name" value="Importin-beta_N"/>
</dbReference>
<dbReference type="PANTHER" id="PTHR10997">
    <property type="entry name" value="IMPORTIN-7, 8, 11"/>
    <property type="match status" value="1"/>
</dbReference>
<dbReference type="GO" id="GO:0006606">
    <property type="term" value="P:protein import into nucleus"/>
    <property type="evidence" value="ECO:0007669"/>
    <property type="project" value="TreeGrafter"/>
</dbReference>
<evidence type="ECO:0000256" key="6">
    <source>
        <dbReference type="ARBA" id="ARBA00023242"/>
    </source>
</evidence>
<dbReference type="SUPFAM" id="SSF48371">
    <property type="entry name" value="ARM repeat"/>
    <property type="match status" value="1"/>
</dbReference>
<evidence type="ECO:0000256" key="3">
    <source>
        <dbReference type="ARBA" id="ARBA00022448"/>
    </source>
</evidence>
<accession>A0A7S4P3R6</accession>
<dbReference type="Gene3D" id="1.25.10.10">
    <property type="entry name" value="Leucine-rich Repeat Variant"/>
    <property type="match status" value="1"/>
</dbReference>
<dbReference type="EMBL" id="HBKR01028577">
    <property type="protein sequence ID" value="CAE2322648.1"/>
    <property type="molecule type" value="Transcribed_RNA"/>
</dbReference>
<name>A0A7S4P3R6_9EUKA</name>
<evidence type="ECO:0000256" key="5">
    <source>
        <dbReference type="ARBA" id="ARBA00022927"/>
    </source>
</evidence>
<keyword evidence="4" id="KW-0963">Cytoplasm</keyword>
<evidence type="ECO:0000313" key="8">
    <source>
        <dbReference type="EMBL" id="CAE2322648.1"/>
    </source>
</evidence>
<feature type="domain" description="Importin N-terminal" evidence="7">
    <location>
        <begin position="22"/>
        <end position="96"/>
    </location>
</feature>
<evidence type="ECO:0000259" key="7">
    <source>
        <dbReference type="PROSITE" id="PS50166"/>
    </source>
</evidence>
<evidence type="ECO:0000256" key="1">
    <source>
        <dbReference type="ARBA" id="ARBA00004123"/>
    </source>
</evidence>
<keyword evidence="3" id="KW-0813">Transport</keyword>
<comment type="subcellular location">
    <subcellularLocation>
        <location evidence="2">Cytoplasm</location>
    </subcellularLocation>
    <subcellularLocation>
        <location evidence="1">Nucleus</location>
    </subcellularLocation>
</comment>
<dbReference type="GO" id="GO:0005635">
    <property type="term" value="C:nuclear envelope"/>
    <property type="evidence" value="ECO:0007669"/>
    <property type="project" value="TreeGrafter"/>
</dbReference>
<dbReference type="InterPro" id="IPR016024">
    <property type="entry name" value="ARM-type_fold"/>
</dbReference>
<gene>
    <name evidence="8" type="ORF">NAES01612_LOCUS18641</name>
</gene>
<dbReference type="InterPro" id="IPR011989">
    <property type="entry name" value="ARM-like"/>
</dbReference>
<organism evidence="8">
    <name type="scientific">Paramoeba aestuarina</name>
    <dbReference type="NCBI Taxonomy" id="180227"/>
    <lineage>
        <taxon>Eukaryota</taxon>
        <taxon>Amoebozoa</taxon>
        <taxon>Discosea</taxon>
        <taxon>Flabellinia</taxon>
        <taxon>Dactylopodida</taxon>
        <taxon>Paramoebidae</taxon>
        <taxon>Paramoeba</taxon>
    </lineage>
</organism>